<sequence length="326" mass="34578">MTASCFKAHSRQRSRKAATAFAMAGACAVLAASMPARATEGGVGRPITGMQLTPYAGVVPPTSDWIVTLATIYYEGSLGSSKTLPVAGTITTGLNYTVVYSQANLIKTWGITVGGWNFATSVGVPVQYTNASSFRGVLPDDHGTQFADLFFTPVIAGYHLTKTDHIALSLQIYAPTGAYNPNRLANAGQNTWTFTPTVSYTKLFPAQDVELSLNYGVNFYTTNNATQYHNAPLSVLDLLALKRFKNGWGVGVVGGWIQQLGDDTGGLAELTNGARGNSVGLGPVITWAGKVGKTPVSAGLRWVNEFEARNRPKGNAVLLSLSATFE</sequence>
<gene>
    <name evidence="2" type="ORF">SAMN05446927_1647</name>
</gene>
<dbReference type="InterPro" id="IPR025737">
    <property type="entry name" value="FApF"/>
</dbReference>
<accession>A0A7Z7I3F6</accession>
<name>A0A7Z7I3F6_9BURK</name>
<proteinExistence type="predicted"/>
<protein>
    <submittedName>
        <fullName evidence="2">Uncharacterized conserved protein</fullName>
    </submittedName>
</protein>
<feature type="chain" id="PRO_5031488391" evidence="1">
    <location>
        <begin position="39"/>
        <end position="326"/>
    </location>
</feature>
<organism evidence="2 3">
    <name type="scientific">Caballeronia arationis</name>
    <dbReference type="NCBI Taxonomy" id="1777142"/>
    <lineage>
        <taxon>Bacteria</taxon>
        <taxon>Pseudomonadati</taxon>
        <taxon>Pseudomonadota</taxon>
        <taxon>Betaproteobacteria</taxon>
        <taxon>Burkholderiales</taxon>
        <taxon>Burkholderiaceae</taxon>
        <taxon>Caballeronia</taxon>
    </lineage>
</organism>
<dbReference type="Proteomes" id="UP000219522">
    <property type="component" value="Unassembled WGS sequence"/>
</dbReference>
<dbReference type="OrthoDB" id="8639774at2"/>
<evidence type="ECO:0000313" key="2">
    <source>
        <dbReference type="EMBL" id="SOE58792.1"/>
    </source>
</evidence>
<reference evidence="2 3" key="1">
    <citation type="submission" date="2017-09" db="EMBL/GenBank/DDBJ databases">
        <authorList>
            <person name="Varghese N."/>
            <person name="Submissions S."/>
        </authorList>
    </citation>
    <scope>NUCLEOTIDE SEQUENCE [LARGE SCALE GENOMIC DNA]</scope>
    <source>
        <strain evidence="2 3">OK806</strain>
    </source>
</reference>
<feature type="signal peptide" evidence="1">
    <location>
        <begin position="1"/>
        <end position="38"/>
    </location>
</feature>
<dbReference type="Pfam" id="PF13557">
    <property type="entry name" value="Phenol_MetA_deg"/>
    <property type="match status" value="1"/>
</dbReference>
<keyword evidence="3" id="KW-1185">Reference proteome</keyword>
<evidence type="ECO:0000313" key="3">
    <source>
        <dbReference type="Proteomes" id="UP000219522"/>
    </source>
</evidence>
<dbReference type="PROSITE" id="PS51257">
    <property type="entry name" value="PROKAR_LIPOPROTEIN"/>
    <property type="match status" value="1"/>
</dbReference>
<dbReference type="EMBL" id="OCSU01000001">
    <property type="protein sequence ID" value="SOE58792.1"/>
    <property type="molecule type" value="Genomic_DNA"/>
</dbReference>
<dbReference type="AlphaFoldDB" id="A0A7Z7I3F6"/>
<keyword evidence="1" id="KW-0732">Signal</keyword>
<evidence type="ECO:0000256" key="1">
    <source>
        <dbReference type="SAM" id="SignalP"/>
    </source>
</evidence>
<comment type="caution">
    <text evidence="2">The sequence shown here is derived from an EMBL/GenBank/DDBJ whole genome shotgun (WGS) entry which is preliminary data.</text>
</comment>
<dbReference type="RefSeq" id="WP_087134776.1">
    <property type="nucleotide sequence ID" value="NZ_FCOG02000003.1"/>
</dbReference>